<sequence length="384" mass="43991">MTEGRLTPFFRDILGQDTLIERLREYIVDENTPHALLFVDKEGGEALPLALAFTRYLQCESPSEGDSCGRCRACLQMDTLAHPDVFPIFPVTKADSNDKPTSVDRLSDFRSMLSKEKRPLFSDWKTALRSENRQPQMYISEAEYLQHKLSYKSFQSKYRIVLVWLPELMNTPCANTLLKLIEEPPPGVIFLMVSTNPSAILPTIYSRLQRIRTATIPQNKIERYLSDHFGISSSAATEVSHLSQGNLRKALDLLRTENEGDYFSKFREASRILYLPIKGDPKLIKEKAEELHKLQRSEAIELLDIMLDVIREANSTIYGEPGCQYTRSEDKELVQQIANFQTLGMIPKMMEHIMTARAELSQNVMLKIVYFDLLVTLSLLFRGK</sequence>
<dbReference type="PANTHER" id="PTHR11669:SF8">
    <property type="entry name" value="DNA POLYMERASE III SUBUNIT DELTA"/>
    <property type="match status" value="1"/>
</dbReference>
<dbReference type="PANTHER" id="PTHR11669">
    <property type="entry name" value="REPLICATION FACTOR C / DNA POLYMERASE III GAMMA-TAU SUBUNIT"/>
    <property type="match status" value="1"/>
</dbReference>
<dbReference type="STRING" id="36874.HQ34_09655"/>
<dbReference type="Pfam" id="PF13177">
    <property type="entry name" value="DNA_pol3_delta2"/>
    <property type="match status" value="1"/>
</dbReference>
<reference evidence="1 2" key="1">
    <citation type="submission" date="2014-08" db="EMBL/GenBank/DDBJ databases">
        <title>Porphyromonas cangingivalis strain:COT-109_OH1386 Genome sequencing.</title>
        <authorList>
            <person name="Wallis C."/>
            <person name="Deusch O."/>
            <person name="O'Flynn C."/>
            <person name="Davis I."/>
            <person name="Jospin G."/>
            <person name="Darling A.E."/>
            <person name="Coil D.A."/>
            <person name="Alexiev A."/>
            <person name="Horsfall A."/>
            <person name="Kirkwood N."/>
            <person name="Harris S."/>
            <person name="Eisen J.A."/>
        </authorList>
    </citation>
    <scope>NUCLEOTIDE SEQUENCE [LARGE SCALE GENOMIC DNA]</scope>
    <source>
        <strain evidence="2">COT-109 OH1386</strain>
    </source>
</reference>
<keyword evidence="2" id="KW-1185">Reference proteome</keyword>
<accession>A0A0A2EWP0</accession>
<dbReference type="InterPro" id="IPR050238">
    <property type="entry name" value="DNA_Rep/Repair_Clamp_Loader"/>
</dbReference>
<dbReference type="EMBL" id="JQJD01000018">
    <property type="protein sequence ID" value="KGN81910.1"/>
    <property type="molecule type" value="Genomic_DNA"/>
</dbReference>
<evidence type="ECO:0000313" key="2">
    <source>
        <dbReference type="Proteomes" id="UP000030125"/>
    </source>
</evidence>
<proteinExistence type="predicted"/>
<dbReference type="SUPFAM" id="SSF52540">
    <property type="entry name" value="P-loop containing nucleoside triphosphate hydrolases"/>
    <property type="match status" value="1"/>
</dbReference>
<dbReference type="GO" id="GO:0006261">
    <property type="term" value="P:DNA-templated DNA replication"/>
    <property type="evidence" value="ECO:0007669"/>
    <property type="project" value="TreeGrafter"/>
</dbReference>
<dbReference type="InterPro" id="IPR027417">
    <property type="entry name" value="P-loop_NTPase"/>
</dbReference>
<evidence type="ECO:0008006" key="3">
    <source>
        <dbReference type="Google" id="ProtNLM"/>
    </source>
</evidence>
<dbReference type="Proteomes" id="UP000030125">
    <property type="component" value="Unassembled WGS sequence"/>
</dbReference>
<protein>
    <recommendedName>
        <fullName evidence="3">DNA polymerase-3 subunit delta</fullName>
    </recommendedName>
</protein>
<dbReference type="eggNOG" id="COG2812">
    <property type="taxonomic scope" value="Bacteria"/>
</dbReference>
<organism evidence="1 2">
    <name type="scientific">Porphyromonas cangingivalis</name>
    <dbReference type="NCBI Taxonomy" id="36874"/>
    <lineage>
        <taxon>Bacteria</taxon>
        <taxon>Pseudomonadati</taxon>
        <taxon>Bacteroidota</taxon>
        <taxon>Bacteroidia</taxon>
        <taxon>Bacteroidales</taxon>
        <taxon>Porphyromonadaceae</taxon>
        <taxon>Porphyromonas</taxon>
    </lineage>
</organism>
<comment type="caution">
    <text evidence="1">The sequence shown here is derived from an EMBL/GenBank/DDBJ whole genome shotgun (WGS) entry which is preliminary data.</text>
</comment>
<dbReference type="Gene3D" id="3.40.50.300">
    <property type="entry name" value="P-loop containing nucleotide triphosphate hydrolases"/>
    <property type="match status" value="1"/>
</dbReference>
<dbReference type="AlphaFoldDB" id="A0A0A2EWP0"/>
<name>A0A0A2EWP0_PORCN</name>
<dbReference type="OrthoDB" id="9811073at2"/>
<gene>
    <name evidence="1" type="ORF">HQ35_03365</name>
</gene>
<evidence type="ECO:0000313" key="1">
    <source>
        <dbReference type="EMBL" id="KGN81910.1"/>
    </source>
</evidence>
<dbReference type="RefSeq" id="WP_036851067.1">
    <property type="nucleotide sequence ID" value="NZ_JQJD01000018.1"/>
</dbReference>